<dbReference type="EMBL" id="PDUG01000002">
    <property type="protein sequence ID" value="PIC45542.1"/>
    <property type="molecule type" value="Genomic_DNA"/>
</dbReference>
<accession>A0A2G5V168</accession>
<evidence type="ECO:0000256" key="1">
    <source>
        <dbReference type="SAM" id="MobiDB-lite"/>
    </source>
</evidence>
<organism evidence="2 3">
    <name type="scientific">Caenorhabditis nigoni</name>
    <dbReference type="NCBI Taxonomy" id="1611254"/>
    <lineage>
        <taxon>Eukaryota</taxon>
        <taxon>Metazoa</taxon>
        <taxon>Ecdysozoa</taxon>
        <taxon>Nematoda</taxon>
        <taxon>Chromadorea</taxon>
        <taxon>Rhabditida</taxon>
        <taxon>Rhabditina</taxon>
        <taxon>Rhabditomorpha</taxon>
        <taxon>Rhabditoidea</taxon>
        <taxon>Rhabditidae</taxon>
        <taxon>Peloderinae</taxon>
        <taxon>Caenorhabditis</taxon>
    </lineage>
</organism>
<evidence type="ECO:0000313" key="3">
    <source>
        <dbReference type="Proteomes" id="UP000230233"/>
    </source>
</evidence>
<evidence type="ECO:0000313" key="2">
    <source>
        <dbReference type="EMBL" id="PIC45542.1"/>
    </source>
</evidence>
<keyword evidence="3" id="KW-1185">Reference proteome</keyword>
<name>A0A2G5V168_9PELO</name>
<gene>
    <name evidence="2" type="primary">Cnig_chr_II.g5524</name>
    <name evidence="2" type="ORF">B9Z55_005524</name>
</gene>
<proteinExistence type="predicted"/>
<protein>
    <submittedName>
        <fullName evidence="2">Uncharacterized protein</fullName>
    </submittedName>
</protein>
<comment type="caution">
    <text evidence="2">The sequence shown here is derived from an EMBL/GenBank/DDBJ whole genome shotgun (WGS) entry which is preliminary data.</text>
</comment>
<dbReference type="Proteomes" id="UP000230233">
    <property type="component" value="Chromosome II"/>
</dbReference>
<reference evidence="3" key="1">
    <citation type="submission" date="2017-10" db="EMBL/GenBank/DDBJ databases">
        <title>Rapid genome shrinkage in a self-fertile nematode reveals novel sperm competition proteins.</title>
        <authorList>
            <person name="Yin D."/>
            <person name="Schwarz E.M."/>
            <person name="Thomas C.G."/>
            <person name="Felde R.L."/>
            <person name="Korf I.F."/>
            <person name="Cutter A.D."/>
            <person name="Schartner C.M."/>
            <person name="Ralston E.J."/>
            <person name="Meyer B.J."/>
            <person name="Haag E.S."/>
        </authorList>
    </citation>
    <scope>NUCLEOTIDE SEQUENCE [LARGE SCALE GENOMIC DNA]</scope>
    <source>
        <strain evidence="3">JU1422</strain>
    </source>
</reference>
<dbReference type="AlphaFoldDB" id="A0A2G5V168"/>
<feature type="region of interest" description="Disordered" evidence="1">
    <location>
        <begin position="59"/>
        <end position="117"/>
    </location>
</feature>
<feature type="compositionally biased region" description="Low complexity" evidence="1">
    <location>
        <begin position="59"/>
        <end position="83"/>
    </location>
</feature>
<sequence>MAPVKIKMLSCLISGCRGTSWKNSTVDKKLPIKKGRCCGVTSVKPQIYVAITTTLAPRTTTSLPSTTTLPPSTATAAGPSSSLMPAPQVAAPTLRRSTRTVRAPAQLDMDPSRSTYR</sequence>